<dbReference type="PANTHER" id="PTHR14226">
    <property type="entry name" value="NEUROPATHY TARGET ESTERASE/SWISS CHEESE D.MELANOGASTER"/>
    <property type="match status" value="1"/>
</dbReference>
<feature type="active site" description="Proton acceptor" evidence="4">
    <location>
        <position position="163"/>
    </location>
</feature>
<proteinExistence type="predicted"/>
<dbReference type="STRING" id="1300347.I601_2816"/>
<reference evidence="6 7" key="1">
    <citation type="submission" date="2016-03" db="EMBL/GenBank/DDBJ databases">
        <title>Complete genome sequence of a soil Actinobacterium, Nocardioides dokdonensis FR1436.</title>
        <authorList>
            <person name="Kwon S.-K."/>
            <person name="Kim K."/>
            <person name="Kim J.F."/>
        </authorList>
    </citation>
    <scope>NUCLEOTIDE SEQUENCE [LARGE SCALE GENOMIC DNA]</scope>
    <source>
        <strain evidence="6 7">FR1436</strain>
    </source>
</reference>
<organism evidence="6 7">
    <name type="scientific">Nocardioides dokdonensis FR1436</name>
    <dbReference type="NCBI Taxonomy" id="1300347"/>
    <lineage>
        <taxon>Bacteria</taxon>
        <taxon>Bacillati</taxon>
        <taxon>Actinomycetota</taxon>
        <taxon>Actinomycetes</taxon>
        <taxon>Propionibacteriales</taxon>
        <taxon>Nocardioidaceae</taxon>
        <taxon>Nocardioides</taxon>
    </lineage>
</organism>
<gene>
    <name evidence="6" type="primary">rssA_2</name>
    <name evidence="6" type="ORF">I601_2816</name>
</gene>
<dbReference type="OrthoDB" id="4080114at2"/>
<dbReference type="EMBL" id="CP015079">
    <property type="protein sequence ID" value="ANH39232.1"/>
    <property type="molecule type" value="Genomic_DNA"/>
</dbReference>
<dbReference type="GO" id="GO:0016787">
    <property type="term" value="F:hydrolase activity"/>
    <property type="evidence" value="ECO:0007669"/>
    <property type="project" value="UniProtKB-UniRule"/>
</dbReference>
<dbReference type="AlphaFoldDB" id="A0A1A9GNK1"/>
<keyword evidence="7" id="KW-1185">Reference proteome</keyword>
<sequence length="292" mass="30310">MTTAFVLSGGGSLGAVQVGMLQALTSAGIEPDLLIGTSAGGLNATWVGAHGTSQASLAELADTWIELRRRDVFPIRPLQLLRGLTGHSRSLFPGEPLGDLVARRAGIDVLEQARIPVHLLATDLFTGADVLLSTGSVRDAARATAAIPGLLPPVQVGERWLVDGAIATRAGVSHAIELGASRIVVLPAGVPCAIQEPPRSAIGVAVHALTLLIEQQLIIEVDLVVEGVSIGLLPPLCPLTISSADFDHAAELIERGFTSSAAWIADGGLERSRPSRYLSLHHHGSAGHRAQG</sequence>
<feature type="active site" description="Nucleophile" evidence="4">
    <location>
        <position position="38"/>
    </location>
</feature>
<dbReference type="InterPro" id="IPR002641">
    <property type="entry name" value="PNPLA_dom"/>
</dbReference>
<dbReference type="RefSeq" id="WP_068110856.1">
    <property type="nucleotide sequence ID" value="NZ_CP015079.1"/>
</dbReference>
<feature type="short sequence motif" description="GXSXG" evidence="4">
    <location>
        <begin position="36"/>
        <end position="40"/>
    </location>
</feature>
<dbReference type="InterPro" id="IPR016035">
    <property type="entry name" value="Acyl_Trfase/lysoPLipase"/>
</dbReference>
<dbReference type="Gene3D" id="3.40.1090.10">
    <property type="entry name" value="Cytosolic phospholipase A2 catalytic domain"/>
    <property type="match status" value="2"/>
</dbReference>
<keyword evidence="2 4" id="KW-0442">Lipid degradation</keyword>
<keyword evidence="3 4" id="KW-0443">Lipid metabolism</keyword>
<accession>A0A1A9GNK1</accession>
<dbReference type="SUPFAM" id="SSF52151">
    <property type="entry name" value="FabD/lysophospholipase-like"/>
    <property type="match status" value="1"/>
</dbReference>
<feature type="short sequence motif" description="DGA/G" evidence="4">
    <location>
        <begin position="163"/>
        <end position="165"/>
    </location>
</feature>
<evidence type="ECO:0000259" key="5">
    <source>
        <dbReference type="PROSITE" id="PS51635"/>
    </source>
</evidence>
<dbReference type="GO" id="GO:0016042">
    <property type="term" value="P:lipid catabolic process"/>
    <property type="evidence" value="ECO:0007669"/>
    <property type="project" value="UniProtKB-UniRule"/>
</dbReference>
<feature type="short sequence motif" description="GXGXXG" evidence="4">
    <location>
        <begin position="9"/>
        <end position="14"/>
    </location>
</feature>
<dbReference type="PROSITE" id="PS51635">
    <property type="entry name" value="PNPLA"/>
    <property type="match status" value="1"/>
</dbReference>
<keyword evidence="1 4" id="KW-0378">Hydrolase</keyword>
<dbReference type="Proteomes" id="UP000077868">
    <property type="component" value="Chromosome"/>
</dbReference>
<evidence type="ECO:0000256" key="1">
    <source>
        <dbReference type="ARBA" id="ARBA00022801"/>
    </source>
</evidence>
<feature type="domain" description="PNPLA" evidence="5">
    <location>
        <begin position="5"/>
        <end position="176"/>
    </location>
</feature>
<dbReference type="Pfam" id="PF01734">
    <property type="entry name" value="Patatin"/>
    <property type="match status" value="1"/>
</dbReference>
<evidence type="ECO:0000256" key="3">
    <source>
        <dbReference type="ARBA" id="ARBA00023098"/>
    </source>
</evidence>
<dbReference type="PANTHER" id="PTHR14226:SF29">
    <property type="entry name" value="NEUROPATHY TARGET ESTERASE SWS"/>
    <property type="match status" value="1"/>
</dbReference>
<dbReference type="KEGG" id="ndk:I601_2816"/>
<evidence type="ECO:0000256" key="4">
    <source>
        <dbReference type="PROSITE-ProRule" id="PRU01161"/>
    </source>
</evidence>
<evidence type="ECO:0000313" key="6">
    <source>
        <dbReference type="EMBL" id="ANH39232.1"/>
    </source>
</evidence>
<evidence type="ECO:0000313" key="7">
    <source>
        <dbReference type="Proteomes" id="UP000077868"/>
    </source>
</evidence>
<name>A0A1A9GNK1_9ACTN</name>
<evidence type="ECO:0000256" key="2">
    <source>
        <dbReference type="ARBA" id="ARBA00022963"/>
    </source>
</evidence>
<dbReference type="InterPro" id="IPR050301">
    <property type="entry name" value="NTE"/>
</dbReference>
<protein>
    <submittedName>
        <fullName evidence="6">NTE family protein RssA</fullName>
    </submittedName>
</protein>
<dbReference type="PATRIC" id="fig|1300347.3.peg.2813"/>